<evidence type="ECO:0000313" key="3">
    <source>
        <dbReference type="Proteomes" id="UP001153076"/>
    </source>
</evidence>
<proteinExistence type="predicted"/>
<evidence type="ECO:0000313" key="2">
    <source>
        <dbReference type="EMBL" id="KAJ8443774.1"/>
    </source>
</evidence>
<organism evidence="2 3">
    <name type="scientific">Carnegiea gigantea</name>
    <dbReference type="NCBI Taxonomy" id="171969"/>
    <lineage>
        <taxon>Eukaryota</taxon>
        <taxon>Viridiplantae</taxon>
        <taxon>Streptophyta</taxon>
        <taxon>Embryophyta</taxon>
        <taxon>Tracheophyta</taxon>
        <taxon>Spermatophyta</taxon>
        <taxon>Magnoliopsida</taxon>
        <taxon>eudicotyledons</taxon>
        <taxon>Gunneridae</taxon>
        <taxon>Pentapetalae</taxon>
        <taxon>Caryophyllales</taxon>
        <taxon>Cactineae</taxon>
        <taxon>Cactaceae</taxon>
        <taxon>Cactoideae</taxon>
        <taxon>Echinocereeae</taxon>
        <taxon>Carnegiea</taxon>
    </lineage>
</organism>
<protein>
    <submittedName>
        <fullName evidence="2">Uncharacterized protein</fullName>
    </submittedName>
</protein>
<dbReference type="AlphaFoldDB" id="A0A9Q1QJ64"/>
<gene>
    <name evidence="2" type="ORF">Cgig2_029679</name>
</gene>
<reference evidence="2" key="1">
    <citation type="submission" date="2022-04" db="EMBL/GenBank/DDBJ databases">
        <title>Carnegiea gigantea Genome sequencing and assembly v2.</title>
        <authorList>
            <person name="Copetti D."/>
            <person name="Sanderson M.J."/>
            <person name="Burquez A."/>
            <person name="Wojciechowski M.F."/>
        </authorList>
    </citation>
    <scope>NUCLEOTIDE SEQUENCE</scope>
    <source>
        <strain evidence="2">SGP5-SGP5p</strain>
        <tissue evidence="2">Aerial part</tissue>
    </source>
</reference>
<keyword evidence="3" id="KW-1185">Reference proteome</keyword>
<evidence type="ECO:0000256" key="1">
    <source>
        <dbReference type="SAM" id="MobiDB-lite"/>
    </source>
</evidence>
<feature type="compositionally biased region" description="Basic residues" evidence="1">
    <location>
        <begin position="126"/>
        <end position="135"/>
    </location>
</feature>
<name>A0A9Q1QJ64_9CARY</name>
<sequence>MTAGHQPATQKPSGHGPAPTSFLPLLCVGNKRTSSGPSAVQGARSGHRREWSSEGYLKSGGLWVDFGPPGAAGRPFAGRRFGFDESPFGFLQISVEDVGIFRSRFPVGRKFLSSPASSVAVSDRRRTYRPPKSRRNSSQPTFPARNQLFCPLAVLWFPASHGSTSETKTRCRGTKASVWILEGLGALERLQVFATTQGEC</sequence>
<feature type="region of interest" description="Disordered" evidence="1">
    <location>
        <begin position="122"/>
        <end position="142"/>
    </location>
</feature>
<feature type="region of interest" description="Disordered" evidence="1">
    <location>
        <begin position="1"/>
        <end position="22"/>
    </location>
</feature>
<comment type="caution">
    <text evidence="2">The sequence shown here is derived from an EMBL/GenBank/DDBJ whole genome shotgun (WGS) entry which is preliminary data.</text>
</comment>
<dbReference type="Proteomes" id="UP001153076">
    <property type="component" value="Unassembled WGS sequence"/>
</dbReference>
<accession>A0A9Q1QJ64</accession>
<dbReference type="EMBL" id="JAKOGI010000113">
    <property type="protein sequence ID" value="KAJ8443774.1"/>
    <property type="molecule type" value="Genomic_DNA"/>
</dbReference>